<name>A0A8J3VYY3_9ACTN</name>
<evidence type="ECO:0000256" key="7">
    <source>
        <dbReference type="ARBA" id="ARBA00022967"/>
    </source>
</evidence>
<dbReference type="InterPro" id="IPR017871">
    <property type="entry name" value="ABC_transporter-like_CS"/>
</dbReference>
<dbReference type="Gene3D" id="2.40.50.450">
    <property type="match status" value="1"/>
</dbReference>
<dbReference type="InterPro" id="IPR008995">
    <property type="entry name" value="Mo/tungstate-bd_C_term_dom"/>
</dbReference>
<evidence type="ECO:0000256" key="6">
    <source>
        <dbReference type="ARBA" id="ARBA00022840"/>
    </source>
</evidence>
<keyword evidence="6 13" id="KW-0067">ATP-binding</keyword>
<dbReference type="PANTHER" id="PTHR42781:SF5">
    <property type="entry name" value="PUTRESCINE TRANSPORT ATP-BINDING PROTEIN POTG"/>
    <property type="match status" value="1"/>
</dbReference>
<dbReference type="GO" id="GO:0015408">
    <property type="term" value="F:ABC-type ferric iron transporter activity"/>
    <property type="evidence" value="ECO:0007669"/>
    <property type="project" value="InterPro"/>
</dbReference>
<feature type="domain" description="ABC transporter" evidence="12">
    <location>
        <begin position="4"/>
        <end position="236"/>
    </location>
</feature>
<accession>A0A8J3VYY3</accession>
<dbReference type="PANTHER" id="PTHR42781">
    <property type="entry name" value="SPERMIDINE/PUTRESCINE IMPORT ATP-BINDING PROTEIN POTA"/>
    <property type="match status" value="1"/>
</dbReference>
<dbReference type="PROSITE" id="PS50893">
    <property type="entry name" value="ABC_TRANSPORTER_2"/>
    <property type="match status" value="1"/>
</dbReference>
<dbReference type="PROSITE" id="PS00211">
    <property type="entry name" value="ABC_TRANSPORTER_1"/>
    <property type="match status" value="1"/>
</dbReference>
<evidence type="ECO:0000256" key="1">
    <source>
        <dbReference type="ARBA" id="ARBA00022448"/>
    </source>
</evidence>
<dbReference type="InterPro" id="IPR015853">
    <property type="entry name" value="ABC_transpr_FbpC"/>
</dbReference>
<organism evidence="13 14">
    <name type="scientific">Sphaerimonospora thailandensis</name>
    <dbReference type="NCBI Taxonomy" id="795644"/>
    <lineage>
        <taxon>Bacteria</taxon>
        <taxon>Bacillati</taxon>
        <taxon>Actinomycetota</taxon>
        <taxon>Actinomycetes</taxon>
        <taxon>Streptosporangiales</taxon>
        <taxon>Streptosporangiaceae</taxon>
        <taxon>Sphaerimonospora</taxon>
    </lineage>
</organism>
<evidence type="ECO:0000313" key="13">
    <source>
        <dbReference type="EMBL" id="GIH70549.1"/>
    </source>
</evidence>
<keyword evidence="14" id="KW-1185">Reference proteome</keyword>
<dbReference type="SMART" id="SM00382">
    <property type="entry name" value="AAA"/>
    <property type="match status" value="1"/>
</dbReference>
<dbReference type="InterPro" id="IPR013611">
    <property type="entry name" value="Transp-assoc_OB_typ2"/>
</dbReference>
<evidence type="ECO:0000256" key="2">
    <source>
        <dbReference type="ARBA" id="ARBA00022475"/>
    </source>
</evidence>
<evidence type="ECO:0000259" key="12">
    <source>
        <dbReference type="PROSITE" id="PS50893"/>
    </source>
</evidence>
<dbReference type="CDD" id="cd03259">
    <property type="entry name" value="ABC_Carb_Solutes_like"/>
    <property type="match status" value="1"/>
</dbReference>
<dbReference type="Pfam" id="PF00005">
    <property type="entry name" value="ABC_tran"/>
    <property type="match status" value="1"/>
</dbReference>
<keyword evidence="4" id="KW-0997">Cell inner membrane</keyword>
<dbReference type="EC" id="7.6.2.9" evidence="11"/>
<keyword evidence="9" id="KW-0406">Ion transport</keyword>
<gene>
    <name evidence="13" type="primary">fbpC</name>
    <name evidence="13" type="ORF">Mth01_28020</name>
</gene>
<keyword evidence="10" id="KW-0472">Membrane</keyword>
<sequence length="363" mass="37963">MTALTIIGVTKSFGTTSVLEGIDLHVPAGSLTAVLGPSGCGKTTLLRLIAGFADPDAGAIAIGDQTVFAPGRSVPPQRRRVGYVAQEGALFPHLSVAANITFGLSRSARRAGERVPELLDLVGLDRRLATRFPHELSGGQQQRVALARALAPGPSVVLLDEPFSSLDAGLREGTRRAVVQALREISATAVLVTHDQAEALSLADQVAVMRQGRLIQLDAPAKLYRYPCDTGVAGFVGESVLLPADLRDGEAECALGVLPLRDSDDAAEASAQPRRGAVLIRPEQIRLHPFADAAGVGAQVADVSFFGHDAAVRLDLLPDGPRVTARVLGQDLPVPGELVRLTVTGDVLAYPADRMLGTPAVTS</sequence>
<dbReference type="GO" id="GO:0043190">
    <property type="term" value="C:ATP-binding cassette (ABC) transporter complex"/>
    <property type="evidence" value="ECO:0007669"/>
    <property type="project" value="InterPro"/>
</dbReference>
<dbReference type="Proteomes" id="UP000610966">
    <property type="component" value="Unassembled WGS sequence"/>
</dbReference>
<keyword evidence="1" id="KW-0813">Transport</keyword>
<dbReference type="InterPro" id="IPR027417">
    <property type="entry name" value="P-loop_NTPase"/>
</dbReference>
<dbReference type="FunFam" id="3.40.50.300:FF:000425">
    <property type="entry name" value="Probable ABC transporter, ATP-binding subunit"/>
    <property type="match status" value="1"/>
</dbReference>
<dbReference type="GO" id="GO:0015418">
    <property type="term" value="F:ABC-type quaternary ammonium compound transporting activity"/>
    <property type="evidence" value="ECO:0007669"/>
    <property type="project" value="UniProtKB-EC"/>
</dbReference>
<dbReference type="EMBL" id="BOOG01000023">
    <property type="protein sequence ID" value="GIH70549.1"/>
    <property type="molecule type" value="Genomic_DNA"/>
</dbReference>
<dbReference type="RefSeq" id="WP_204016268.1">
    <property type="nucleotide sequence ID" value="NZ_BOOG01000023.1"/>
</dbReference>
<dbReference type="SUPFAM" id="SSF52540">
    <property type="entry name" value="P-loop containing nucleoside triphosphate hydrolases"/>
    <property type="match status" value="1"/>
</dbReference>
<evidence type="ECO:0000256" key="3">
    <source>
        <dbReference type="ARBA" id="ARBA00022496"/>
    </source>
</evidence>
<dbReference type="GO" id="GO:0005524">
    <property type="term" value="F:ATP binding"/>
    <property type="evidence" value="ECO:0007669"/>
    <property type="project" value="UniProtKB-KW"/>
</dbReference>
<keyword evidence="5" id="KW-0547">Nucleotide-binding</keyword>
<protein>
    <recommendedName>
        <fullName evidence="11">ABC-type quaternary amine transporter</fullName>
        <ecNumber evidence="11">7.6.2.9</ecNumber>
    </recommendedName>
</protein>
<dbReference type="InterPro" id="IPR003593">
    <property type="entry name" value="AAA+_ATPase"/>
</dbReference>
<dbReference type="InterPro" id="IPR050093">
    <property type="entry name" value="ABC_SmlMolc_Importer"/>
</dbReference>
<evidence type="ECO:0000256" key="9">
    <source>
        <dbReference type="ARBA" id="ARBA00023065"/>
    </source>
</evidence>
<keyword evidence="3" id="KW-0410">Iron transport</keyword>
<dbReference type="Pfam" id="PF08402">
    <property type="entry name" value="TOBE_2"/>
    <property type="match status" value="1"/>
</dbReference>
<keyword evidence="8" id="KW-0408">Iron</keyword>
<dbReference type="AlphaFoldDB" id="A0A8J3VYY3"/>
<comment type="caution">
    <text evidence="13">The sequence shown here is derived from an EMBL/GenBank/DDBJ whole genome shotgun (WGS) entry which is preliminary data.</text>
</comment>
<evidence type="ECO:0000313" key="14">
    <source>
        <dbReference type="Proteomes" id="UP000610966"/>
    </source>
</evidence>
<evidence type="ECO:0000256" key="8">
    <source>
        <dbReference type="ARBA" id="ARBA00023004"/>
    </source>
</evidence>
<evidence type="ECO:0000256" key="10">
    <source>
        <dbReference type="ARBA" id="ARBA00023136"/>
    </source>
</evidence>
<evidence type="ECO:0000256" key="11">
    <source>
        <dbReference type="ARBA" id="ARBA00066388"/>
    </source>
</evidence>
<dbReference type="InterPro" id="IPR003439">
    <property type="entry name" value="ABC_transporter-like_ATP-bd"/>
</dbReference>
<dbReference type="GO" id="GO:0016887">
    <property type="term" value="F:ATP hydrolysis activity"/>
    <property type="evidence" value="ECO:0007669"/>
    <property type="project" value="InterPro"/>
</dbReference>
<keyword evidence="2" id="KW-1003">Cell membrane</keyword>
<evidence type="ECO:0000256" key="5">
    <source>
        <dbReference type="ARBA" id="ARBA00022741"/>
    </source>
</evidence>
<dbReference type="Gene3D" id="3.40.50.300">
    <property type="entry name" value="P-loop containing nucleotide triphosphate hydrolases"/>
    <property type="match status" value="1"/>
</dbReference>
<reference evidence="13" key="1">
    <citation type="submission" date="2021-01" db="EMBL/GenBank/DDBJ databases">
        <title>Whole genome shotgun sequence of Sphaerimonospora thailandensis NBRC 107569.</title>
        <authorList>
            <person name="Komaki H."/>
            <person name="Tamura T."/>
        </authorList>
    </citation>
    <scope>NUCLEOTIDE SEQUENCE</scope>
    <source>
        <strain evidence="13">NBRC 107569</strain>
    </source>
</reference>
<keyword evidence="7" id="KW-1278">Translocase</keyword>
<proteinExistence type="predicted"/>
<dbReference type="SUPFAM" id="SSF50331">
    <property type="entry name" value="MOP-like"/>
    <property type="match status" value="1"/>
</dbReference>
<evidence type="ECO:0000256" key="4">
    <source>
        <dbReference type="ARBA" id="ARBA00022519"/>
    </source>
</evidence>